<feature type="domain" description="Uracil-DNA glycosylase-like" evidence="12">
    <location>
        <begin position="63"/>
        <end position="223"/>
    </location>
</feature>
<dbReference type="NCBIfam" id="NF003589">
    <property type="entry name" value="PRK05254.1-2"/>
    <property type="match status" value="1"/>
</dbReference>
<dbReference type="InterPro" id="IPR018085">
    <property type="entry name" value="Ura-DNA_Glyclase_AS"/>
</dbReference>
<evidence type="ECO:0000256" key="7">
    <source>
        <dbReference type="ARBA" id="ARBA00022801"/>
    </source>
</evidence>
<dbReference type="PROSITE" id="PS00130">
    <property type="entry name" value="U_DNA_GLYCOSYLASE"/>
    <property type="match status" value="1"/>
</dbReference>
<evidence type="ECO:0000256" key="3">
    <source>
        <dbReference type="ARBA" id="ARBA00008184"/>
    </source>
</evidence>
<keyword evidence="7 9" id="KW-0378">Hydrolase</keyword>
<evidence type="ECO:0000256" key="10">
    <source>
        <dbReference type="PROSITE-ProRule" id="PRU10072"/>
    </source>
</evidence>
<dbReference type="NCBIfam" id="NF003588">
    <property type="entry name" value="PRK05254.1-1"/>
    <property type="match status" value="1"/>
</dbReference>
<proteinExistence type="inferred from homology"/>
<evidence type="ECO:0000256" key="11">
    <source>
        <dbReference type="RuleBase" id="RU003780"/>
    </source>
</evidence>
<dbReference type="GO" id="GO:0004844">
    <property type="term" value="F:uracil DNA N-glycosylase activity"/>
    <property type="evidence" value="ECO:0007669"/>
    <property type="project" value="UniProtKB-EC"/>
</dbReference>
<evidence type="ECO:0000256" key="2">
    <source>
        <dbReference type="ARBA" id="ARBA00002631"/>
    </source>
</evidence>
<name>A0ABW0R8R6_9BACL</name>
<keyword evidence="6 9" id="KW-0227">DNA damage</keyword>
<evidence type="ECO:0000256" key="5">
    <source>
        <dbReference type="ARBA" id="ARBA00018429"/>
    </source>
</evidence>
<dbReference type="SUPFAM" id="SSF52141">
    <property type="entry name" value="Uracil-DNA glycosylase-like"/>
    <property type="match status" value="1"/>
</dbReference>
<comment type="similarity">
    <text evidence="3 9 11">Belongs to the uracil-DNA glycosylase (UDG) superfamily. UNG family.</text>
</comment>
<keyword evidence="13" id="KW-0326">Glycosidase</keyword>
<dbReference type="InterPro" id="IPR036895">
    <property type="entry name" value="Uracil-DNA_glycosylase-like_sf"/>
</dbReference>
<dbReference type="CDD" id="cd10027">
    <property type="entry name" value="UDG-F1-like"/>
    <property type="match status" value="1"/>
</dbReference>
<feature type="active site" description="Proton acceptor" evidence="9 10">
    <location>
        <position position="78"/>
    </location>
</feature>
<evidence type="ECO:0000256" key="1">
    <source>
        <dbReference type="ARBA" id="ARBA00001400"/>
    </source>
</evidence>
<dbReference type="RefSeq" id="WP_378114211.1">
    <property type="nucleotide sequence ID" value="NZ_JBHSNC010000057.1"/>
</dbReference>
<dbReference type="PANTHER" id="PTHR11264">
    <property type="entry name" value="URACIL-DNA GLYCOSYLASE"/>
    <property type="match status" value="1"/>
</dbReference>
<dbReference type="SMART" id="SM00987">
    <property type="entry name" value="UreE_C"/>
    <property type="match status" value="1"/>
</dbReference>
<comment type="function">
    <text evidence="2 9 11">Excises uracil residues from the DNA which can arise as a result of misincorporation of dUMP residues by DNA polymerase or due to deamination of cytosine.</text>
</comment>
<keyword evidence="9" id="KW-0963">Cytoplasm</keyword>
<evidence type="ECO:0000256" key="6">
    <source>
        <dbReference type="ARBA" id="ARBA00022763"/>
    </source>
</evidence>
<dbReference type="EMBL" id="JBHSNC010000057">
    <property type="protein sequence ID" value="MFC5532242.1"/>
    <property type="molecule type" value="Genomic_DNA"/>
</dbReference>
<evidence type="ECO:0000256" key="9">
    <source>
        <dbReference type="HAMAP-Rule" id="MF_00148"/>
    </source>
</evidence>
<protein>
    <recommendedName>
        <fullName evidence="5 9">Uracil-DNA glycosylase</fullName>
        <shortName evidence="9">UDG</shortName>
        <ecNumber evidence="4 9">3.2.2.27</ecNumber>
    </recommendedName>
</protein>
<accession>A0ABW0R8R6</accession>
<dbReference type="Pfam" id="PF03167">
    <property type="entry name" value="UDG"/>
    <property type="match status" value="1"/>
</dbReference>
<comment type="caution">
    <text evidence="13">The sequence shown here is derived from an EMBL/GenBank/DDBJ whole genome shotgun (WGS) entry which is preliminary data.</text>
</comment>
<dbReference type="NCBIfam" id="NF003592">
    <property type="entry name" value="PRK05254.1-5"/>
    <property type="match status" value="1"/>
</dbReference>
<comment type="catalytic activity">
    <reaction evidence="1 9 11">
        <text>Hydrolyzes single-stranded DNA or mismatched double-stranded DNA and polynucleotides, releasing free uracil.</text>
        <dbReference type="EC" id="3.2.2.27"/>
    </reaction>
</comment>
<dbReference type="Proteomes" id="UP001596108">
    <property type="component" value="Unassembled WGS sequence"/>
</dbReference>
<gene>
    <name evidence="9" type="primary">ung</name>
    <name evidence="13" type="ORF">ACFPQ4_22740</name>
</gene>
<dbReference type="SMART" id="SM00986">
    <property type="entry name" value="UDG"/>
    <property type="match status" value="1"/>
</dbReference>
<evidence type="ECO:0000256" key="4">
    <source>
        <dbReference type="ARBA" id="ARBA00012030"/>
    </source>
</evidence>
<keyword evidence="14" id="KW-1185">Reference proteome</keyword>
<dbReference type="InterPro" id="IPR005122">
    <property type="entry name" value="Uracil-DNA_glycosylase-like"/>
</dbReference>
<evidence type="ECO:0000256" key="8">
    <source>
        <dbReference type="ARBA" id="ARBA00023204"/>
    </source>
</evidence>
<dbReference type="EC" id="3.2.2.27" evidence="4 9"/>
<sequence>MKGGGIPINSSLTPILPITNDWSTIVGHESQQPYFHELMRKLEAIYVERKVNPTADRIFRALELTPYADVKVVILGQDPYHGPGQAHGLSFSVLPGVKLPPSLRNIYKELQEDIGCEVPAHGCLAHWAKQGVLLLNSVLTVEEGQANAHRKLGWETFTDKLVSALNNREQPIAFILWGRQAQEKGRIIDRARHLVIEEVHPSPLSAYAGFFGSKPFSKCNAFLRDNGISEIDWTIPEHEGDER</sequence>
<evidence type="ECO:0000259" key="12">
    <source>
        <dbReference type="SMART" id="SM00986"/>
    </source>
</evidence>
<dbReference type="Gene3D" id="3.40.470.10">
    <property type="entry name" value="Uracil-DNA glycosylase-like domain"/>
    <property type="match status" value="1"/>
</dbReference>
<reference evidence="14" key="1">
    <citation type="journal article" date="2019" name="Int. J. Syst. Evol. Microbiol.">
        <title>The Global Catalogue of Microorganisms (GCM) 10K type strain sequencing project: providing services to taxonomists for standard genome sequencing and annotation.</title>
        <authorList>
            <consortium name="The Broad Institute Genomics Platform"/>
            <consortium name="The Broad Institute Genome Sequencing Center for Infectious Disease"/>
            <person name="Wu L."/>
            <person name="Ma J."/>
        </authorList>
    </citation>
    <scope>NUCLEOTIDE SEQUENCE [LARGE SCALE GENOMIC DNA]</scope>
    <source>
        <strain evidence="14">CGMCC 1.18578</strain>
    </source>
</reference>
<dbReference type="HAMAP" id="MF_00148">
    <property type="entry name" value="UDG"/>
    <property type="match status" value="1"/>
</dbReference>
<comment type="subcellular location">
    <subcellularLocation>
        <location evidence="9">Cytoplasm</location>
    </subcellularLocation>
</comment>
<evidence type="ECO:0000313" key="13">
    <source>
        <dbReference type="EMBL" id="MFC5532242.1"/>
    </source>
</evidence>
<dbReference type="InterPro" id="IPR002043">
    <property type="entry name" value="UDG_fam1"/>
</dbReference>
<dbReference type="PANTHER" id="PTHR11264:SF0">
    <property type="entry name" value="URACIL-DNA GLYCOSYLASE"/>
    <property type="match status" value="1"/>
</dbReference>
<organism evidence="13 14">
    <name type="scientific">Cohnella yongneupensis</name>
    <dbReference type="NCBI Taxonomy" id="425006"/>
    <lineage>
        <taxon>Bacteria</taxon>
        <taxon>Bacillati</taxon>
        <taxon>Bacillota</taxon>
        <taxon>Bacilli</taxon>
        <taxon>Bacillales</taxon>
        <taxon>Paenibacillaceae</taxon>
        <taxon>Cohnella</taxon>
    </lineage>
</organism>
<keyword evidence="8 9" id="KW-0234">DNA repair</keyword>
<evidence type="ECO:0000313" key="14">
    <source>
        <dbReference type="Proteomes" id="UP001596108"/>
    </source>
</evidence>
<dbReference type="NCBIfam" id="TIGR00628">
    <property type="entry name" value="ung"/>
    <property type="match status" value="1"/>
</dbReference>
<dbReference type="NCBIfam" id="NF003591">
    <property type="entry name" value="PRK05254.1-4"/>
    <property type="match status" value="1"/>
</dbReference>